<evidence type="ECO:0000256" key="1">
    <source>
        <dbReference type="ARBA" id="ARBA00004123"/>
    </source>
</evidence>
<dbReference type="PANTHER" id="PTHR12189">
    <property type="entry name" value="MRNA GUANINE-7- METHYLTRANSFERASE"/>
    <property type="match status" value="1"/>
</dbReference>
<feature type="binding site" evidence="11">
    <location>
        <position position="253"/>
    </location>
    <ligand>
        <name>S-adenosyl-L-methionine</name>
        <dbReference type="ChEBI" id="CHEBI:59789"/>
    </ligand>
</feature>
<evidence type="ECO:0000256" key="10">
    <source>
        <dbReference type="PIRNR" id="PIRNR028762"/>
    </source>
</evidence>
<dbReference type="PANTHER" id="PTHR12189:SF2">
    <property type="entry name" value="MRNA CAP GUANINE-N7 METHYLTRANSFERASE"/>
    <property type="match status" value="1"/>
</dbReference>
<gene>
    <name evidence="15" type="ORF">HCN44_005325</name>
</gene>
<evidence type="ECO:0000256" key="9">
    <source>
        <dbReference type="ARBA" id="ARBA00044712"/>
    </source>
</evidence>
<feature type="binding site" evidence="11">
    <location>
        <position position="143"/>
    </location>
    <ligand>
        <name>S-adenosyl-L-methionine</name>
        <dbReference type="ChEBI" id="CHEBI:59789"/>
    </ligand>
</feature>
<dbReference type="AlphaFoldDB" id="A0A834Y0P6"/>
<feature type="site" description="mRNA cap binding" evidence="12">
    <location>
        <position position="204"/>
    </location>
</feature>
<sequence length="461" mass="52713">MSSPSSTEHVDEENINNETQQSEITNKTITDKSLICDNETEINNDKKKCVDGKRKRENDDDDQEDAKIKIIKTSVEKDTCTTSSAPSDLSTGSGNRDVIDDEKKSDDNTVVVADHYNALEEKGLTQRFQSRIFYMRNFNNWIKSMLISDYLHKVRQGTSHGAKLRVLDMCCGKGGDLLKWQKANISHLICADIADTSVKQCESRYNENLNRKKNERGGFPLFTAEFITADCTKVRLREKYKDASVKLDLVSCQFALHYSFETLQQAECMMQNASECLRPGGYLIATIPDAYSLVDQWKKCDGDKFGNDVYNIEFLCDKNNIPLFGAKYNFQLESVVNCPEFLVYLPLLKKLAYKYGLDFVMFEKFENFYERMKEEGRSLLGRMQSLETYPPYHESPLLGQQSGTDYQHAIQHMQNSTGHRKIGTLSLPEWEATTLYAAVAFQKMKTSWSAEGKPEYTKLTK</sequence>
<keyword evidence="8 10" id="KW-0539">Nucleus</keyword>
<dbReference type="GO" id="GO:0005634">
    <property type="term" value="C:nucleus"/>
    <property type="evidence" value="ECO:0007669"/>
    <property type="project" value="UniProtKB-SubCell"/>
</dbReference>
<dbReference type="InterPro" id="IPR029063">
    <property type="entry name" value="SAM-dependent_MTases_sf"/>
</dbReference>
<evidence type="ECO:0000256" key="6">
    <source>
        <dbReference type="ARBA" id="ARBA00022884"/>
    </source>
</evidence>
<keyword evidence="5 10" id="KW-0949">S-adenosyl-L-methionine</keyword>
<comment type="caution">
    <text evidence="15">The sequence shown here is derived from an EMBL/GenBank/DDBJ whole genome shotgun (WGS) entry which is preliminary data.</text>
</comment>
<dbReference type="EMBL" id="JACMRX010000001">
    <property type="protein sequence ID" value="KAF7997048.1"/>
    <property type="molecule type" value="Genomic_DNA"/>
</dbReference>
<feature type="binding site" evidence="11">
    <location>
        <position position="170"/>
    </location>
    <ligand>
        <name>S-adenosyl-L-methionine</name>
        <dbReference type="ChEBI" id="CHEBI:59789"/>
    </ligand>
</feature>
<keyword evidence="2 10" id="KW-0489">Methyltransferase</keyword>
<dbReference type="InterPro" id="IPR004971">
    <property type="entry name" value="mRNA_G-N7_MeTrfase_dom"/>
</dbReference>
<evidence type="ECO:0000256" key="5">
    <source>
        <dbReference type="ARBA" id="ARBA00022691"/>
    </source>
</evidence>
<dbReference type="OrthoDB" id="10248867at2759"/>
<evidence type="ECO:0000256" key="12">
    <source>
        <dbReference type="PIRSR" id="PIRSR028762-2"/>
    </source>
</evidence>
<feature type="site" description="mRNA cap binding" evidence="12">
    <location>
        <position position="340"/>
    </location>
</feature>
<dbReference type="GO" id="GO:0003723">
    <property type="term" value="F:RNA binding"/>
    <property type="evidence" value="ECO:0007669"/>
    <property type="project" value="UniProtKB-KW"/>
</dbReference>
<feature type="compositionally biased region" description="Polar residues" evidence="13">
    <location>
        <begin position="16"/>
        <end position="28"/>
    </location>
</feature>
<dbReference type="Proteomes" id="UP000639338">
    <property type="component" value="Unassembled WGS sequence"/>
</dbReference>
<evidence type="ECO:0000256" key="11">
    <source>
        <dbReference type="PIRSR" id="PIRSR028762-1"/>
    </source>
</evidence>
<feature type="region of interest" description="Disordered" evidence="13">
    <location>
        <begin position="1"/>
        <end position="29"/>
    </location>
</feature>
<feature type="binding site" evidence="12">
    <location>
        <begin position="139"/>
        <end position="140"/>
    </location>
    <ligand>
        <name>mRNA</name>
        <dbReference type="ChEBI" id="CHEBI:33699"/>
    </ligand>
</feature>
<evidence type="ECO:0000256" key="3">
    <source>
        <dbReference type="ARBA" id="ARBA00022664"/>
    </source>
</evidence>
<feature type="binding site" evidence="11">
    <location>
        <position position="230"/>
    </location>
    <ligand>
        <name>S-adenosyl-L-methionine</name>
        <dbReference type="ChEBI" id="CHEBI:59789"/>
    </ligand>
</feature>
<evidence type="ECO:0000313" key="15">
    <source>
        <dbReference type="EMBL" id="KAF7997048.1"/>
    </source>
</evidence>
<feature type="binding site" evidence="11">
    <location>
        <position position="192"/>
    </location>
    <ligand>
        <name>S-adenosyl-L-methionine</name>
        <dbReference type="ChEBI" id="CHEBI:59789"/>
    </ligand>
</feature>
<dbReference type="PROSITE" id="PS51562">
    <property type="entry name" value="RNA_CAP0_MT"/>
    <property type="match status" value="1"/>
</dbReference>
<feature type="site" description="mRNA cap binding" evidence="12">
    <location>
        <position position="257"/>
    </location>
</feature>
<reference evidence="15 16" key="1">
    <citation type="submission" date="2020-08" db="EMBL/GenBank/DDBJ databases">
        <title>Aphidius gifuensis genome sequencing and assembly.</title>
        <authorList>
            <person name="Du Z."/>
        </authorList>
    </citation>
    <scope>NUCLEOTIDE SEQUENCE [LARGE SCALE GENOMIC DNA]</scope>
    <source>
        <strain evidence="15">YNYX2018</strain>
        <tissue evidence="15">Adults</tissue>
    </source>
</reference>
<feature type="compositionally biased region" description="Basic and acidic residues" evidence="13">
    <location>
        <begin position="45"/>
        <end position="58"/>
    </location>
</feature>
<organism evidence="15 16">
    <name type="scientific">Aphidius gifuensis</name>
    <name type="common">Parasitoid wasp</name>
    <dbReference type="NCBI Taxonomy" id="684658"/>
    <lineage>
        <taxon>Eukaryota</taxon>
        <taxon>Metazoa</taxon>
        <taxon>Ecdysozoa</taxon>
        <taxon>Arthropoda</taxon>
        <taxon>Hexapoda</taxon>
        <taxon>Insecta</taxon>
        <taxon>Pterygota</taxon>
        <taxon>Neoptera</taxon>
        <taxon>Endopterygota</taxon>
        <taxon>Hymenoptera</taxon>
        <taxon>Apocrita</taxon>
        <taxon>Ichneumonoidea</taxon>
        <taxon>Braconidae</taxon>
        <taxon>Aphidiinae</taxon>
        <taxon>Aphidius</taxon>
    </lineage>
</organism>
<keyword evidence="16" id="KW-1185">Reference proteome</keyword>
<keyword evidence="6 10" id="KW-0694">RNA-binding</keyword>
<comment type="catalytic activity">
    <reaction evidence="9">
        <text>a 5'-end (5'-triphosphoguanosine)-ribonucleoside in mRNA + S-adenosyl-L-methionine = a 5'-end (N(7)-methyl 5'-triphosphoguanosine)-ribonucleoside in mRNA + S-adenosyl-L-homocysteine</text>
        <dbReference type="Rhea" id="RHEA:67008"/>
        <dbReference type="Rhea" id="RHEA-COMP:17166"/>
        <dbReference type="Rhea" id="RHEA-COMP:17167"/>
        <dbReference type="ChEBI" id="CHEBI:57856"/>
        <dbReference type="ChEBI" id="CHEBI:59789"/>
        <dbReference type="ChEBI" id="CHEBI:156461"/>
        <dbReference type="ChEBI" id="CHEBI:167617"/>
        <dbReference type="EC" id="2.1.1.56"/>
    </reaction>
</comment>
<dbReference type="CDD" id="cd02440">
    <property type="entry name" value="AdoMet_MTases"/>
    <property type="match status" value="1"/>
</dbReference>
<protein>
    <recommendedName>
        <fullName evidence="10">mRNA cap guanine-N(7) methyltransferase</fullName>
        <ecNumber evidence="10">2.1.1.56</ecNumber>
    </recommendedName>
    <alternativeName>
        <fullName evidence="10">mRNA (guanine-N(7))-methyltransferase</fullName>
    </alternativeName>
    <alternativeName>
        <fullName evidence="10">mRNA cap methyltransferase</fullName>
    </alternativeName>
</protein>
<keyword evidence="3 10" id="KW-0507">mRNA processing</keyword>
<name>A0A834Y0P6_APHGI</name>
<evidence type="ECO:0000256" key="7">
    <source>
        <dbReference type="ARBA" id="ARBA00023042"/>
    </source>
</evidence>
<dbReference type="PIRSF" id="PIRSF028762">
    <property type="entry name" value="ABD1"/>
    <property type="match status" value="1"/>
</dbReference>
<feature type="region of interest" description="Disordered" evidence="13">
    <location>
        <begin position="80"/>
        <end position="103"/>
    </location>
</feature>
<evidence type="ECO:0000313" key="16">
    <source>
        <dbReference type="Proteomes" id="UP000639338"/>
    </source>
</evidence>
<feature type="site" description="mRNA cap binding" evidence="12">
    <location>
        <position position="436"/>
    </location>
</feature>
<dbReference type="SUPFAM" id="SSF53335">
    <property type="entry name" value="S-adenosyl-L-methionine-dependent methyltransferases"/>
    <property type="match status" value="1"/>
</dbReference>
<dbReference type="GO" id="GO:0004482">
    <property type="term" value="F:mRNA 5'-cap (guanine-N7-)-methyltransferase activity"/>
    <property type="evidence" value="ECO:0007669"/>
    <property type="project" value="UniProtKB-EC"/>
</dbReference>
<dbReference type="Gene3D" id="3.40.50.150">
    <property type="entry name" value="Vaccinia Virus protein VP39"/>
    <property type="match status" value="1"/>
</dbReference>
<feature type="site" description="mRNA cap binding" evidence="12">
    <location>
        <position position="173"/>
    </location>
</feature>
<evidence type="ECO:0000259" key="14">
    <source>
        <dbReference type="PROSITE" id="PS51562"/>
    </source>
</evidence>
<feature type="domain" description="MRNA cap 0 methyltransferase" evidence="14">
    <location>
        <begin position="130"/>
        <end position="444"/>
    </location>
</feature>
<comment type="similarity">
    <text evidence="10">Belongs to the class I-like SAM-binding methyltransferase superfamily. mRNA cap 0 methyltransferase family.</text>
</comment>
<evidence type="ECO:0000256" key="4">
    <source>
        <dbReference type="ARBA" id="ARBA00022679"/>
    </source>
</evidence>
<accession>A0A834Y0P6</accession>
<dbReference type="EC" id="2.1.1.56" evidence="10"/>
<comment type="subcellular location">
    <subcellularLocation>
        <location evidence="1 10">Nucleus</location>
    </subcellularLocation>
</comment>
<proteinExistence type="inferred from homology"/>
<dbReference type="InterPro" id="IPR039753">
    <property type="entry name" value="RG7MT1"/>
</dbReference>
<evidence type="ECO:0000256" key="13">
    <source>
        <dbReference type="SAM" id="MobiDB-lite"/>
    </source>
</evidence>
<feature type="site" description="mRNA cap binding" evidence="12">
    <location>
        <position position="179"/>
    </location>
</feature>
<dbReference type="InterPro" id="IPR016899">
    <property type="entry name" value="mRNA_G-N7_MeTrfase_euk"/>
</dbReference>
<dbReference type="Pfam" id="PF03291">
    <property type="entry name" value="mRNA_G-N7_MeTrfase"/>
    <property type="match status" value="1"/>
</dbReference>
<feature type="region of interest" description="Disordered" evidence="13">
    <location>
        <begin position="45"/>
        <end position="64"/>
    </location>
</feature>
<keyword evidence="4 10" id="KW-0808">Transferase</keyword>
<keyword evidence="7 10" id="KW-0506">mRNA capping</keyword>
<feature type="binding site" evidence="11">
    <location>
        <position position="258"/>
    </location>
    <ligand>
        <name>S-adenosyl-L-methionine</name>
        <dbReference type="ChEBI" id="CHEBI:59789"/>
    </ligand>
</feature>
<evidence type="ECO:0000256" key="2">
    <source>
        <dbReference type="ARBA" id="ARBA00022603"/>
    </source>
</evidence>
<evidence type="ECO:0000256" key="8">
    <source>
        <dbReference type="ARBA" id="ARBA00023242"/>
    </source>
</evidence>
<feature type="compositionally biased region" description="Polar residues" evidence="13">
    <location>
        <begin position="80"/>
        <end position="94"/>
    </location>
</feature>